<dbReference type="Proteomes" id="UP000031366">
    <property type="component" value="Unassembled WGS sequence"/>
</dbReference>
<sequence length="208" mass="22452">MYFEKAGRENTIKTIELAVKTAKERGIKNIVVASNAGDTALLLKDSGLNAVVVTHVNGFREAGIQEISEARMEELKSCGFKVYTSTHVLSGAERALSTKFGGISPVEVMAYSLRMFGQGVKVAVEVATMALDGGTIPYGEDIISIGGSGKGADTAIILTPAHGSAILDTKIKEIICKHIIFNKFLYLIKFTKCNKCYRNICLKVIELC</sequence>
<evidence type="ECO:0000313" key="2">
    <source>
        <dbReference type="EMBL" id="KIE47236.1"/>
    </source>
</evidence>
<keyword evidence="3" id="KW-1185">Reference proteome</keyword>
<dbReference type="InterPro" id="IPR015795">
    <property type="entry name" value="Pyrv_Knase_C"/>
</dbReference>
<dbReference type="InterPro" id="IPR036918">
    <property type="entry name" value="Pyrv_Knase_C_sf"/>
</dbReference>
<organism evidence="2 3">
    <name type="scientific">Clostridium argentinense CDC 2741</name>
    <dbReference type="NCBI Taxonomy" id="1418104"/>
    <lineage>
        <taxon>Bacteria</taxon>
        <taxon>Bacillati</taxon>
        <taxon>Bacillota</taxon>
        <taxon>Clostridia</taxon>
        <taxon>Eubacteriales</taxon>
        <taxon>Clostridiaceae</taxon>
        <taxon>Clostridium</taxon>
    </lineage>
</organism>
<dbReference type="InterPro" id="IPR015074">
    <property type="entry name" value="DUF1867"/>
</dbReference>
<name>A0A0C1R9W4_9CLOT</name>
<evidence type="ECO:0000313" key="3">
    <source>
        <dbReference type="Proteomes" id="UP000031366"/>
    </source>
</evidence>
<gene>
    <name evidence="2" type="ORF">U732_1315</name>
</gene>
<accession>A0A0C1R9W4</accession>
<dbReference type="EMBL" id="AYSO01000015">
    <property type="protein sequence ID" value="KIE47236.1"/>
    <property type="molecule type" value="Genomic_DNA"/>
</dbReference>
<dbReference type="SUPFAM" id="SSF52935">
    <property type="entry name" value="PK C-terminal domain-like"/>
    <property type="match status" value="1"/>
</dbReference>
<dbReference type="Gene3D" id="3.40.1380.20">
    <property type="entry name" value="Pyruvate kinase, C-terminal domain"/>
    <property type="match status" value="1"/>
</dbReference>
<reference evidence="2 3" key="1">
    <citation type="journal article" date="2015" name="Infect. Genet. Evol.">
        <title>Genomic sequences of six botulinum neurotoxin-producing strains representing three clostridial species illustrate the mobility and diversity of botulinum neurotoxin genes.</title>
        <authorList>
            <person name="Smith T.J."/>
            <person name="Hill K.K."/>
            <person name="Xie G."/>
            <person name="Foley B.T."/>
            <person name="Williamson C.H."/>
            <person name="Foster J.T."/>
            <person name="Johnson S.L."/>
            <person name="Chertkov O."/>
            <person name="Teshima H."/>
            <person name="Gibbons H.S."/>
            <person name="Johnsky L.A."/>
            <person name="Karavis M.A."/>
            <person name="Smith L.A."/>
        </authorList>
    </citation>
    <scope>NUCLEOTIDE SEQUENCE [LARGE SCALE GENOMIC DNA]</scope>
    <source>
        <strain evidence="2 3">CDC 2741</strain>
    </source>
</reference>
<dbReference type="OrthoDB" id="9782984at2"/>
<comment type="caution">
    <text evidence="2">The sequence shown here is derived from an EMBL/GenBank/DDBJ whole genome shotgun (WGS) entry which is preliminary data.</text>
</comment>
<evidence type="ECO:0000259" key="1">
    <source>
        <dbReference type="Pfam" id="PF02887"/>
    </source>
</evidence>
<dbReference type="RefSeq" id="WP_069187799.1">
    <property type="nucleotide sequence ID" value="NZ_AYSO01000015.1"/>
</dbReference>
<dbReference type="STRING" id="29341.RSJ17_13655"/>
<feature type="domain" description="Pyruvate kinase C-terminal" evidence="1">
    <location>
        <begin position="14"/>
        <end position="156"/>
    </location>
</feature>
<dbReference type="Pfam" id="PF02887">
    <property type="entry name" value="PK_C"/>
    <property type="match status" value="1"/>
</dbReference>
<dbReference type="PIRSF" id="PIRSF016138">
    <property type="entry name" value="UCP016138"/>
    <property type="match status" value="1"/>
</dbReference>
<dbReference type="AlphaFoldDB" id="A0A0C1R9W4"/>
<proteinExistence type="predicted"/>
<protein>
    <recommendedName>
        <fullName evidence="1">Pyruvate kinase C-terminal domain-containing protein</fullName>
    </recommendedName>
</protein>